<protein>
    <submittedName>
        <fullName evidence="2">RNA-directed DNA polymerase</fullName>
    </submittedName>
</protein>
<keyword evidence="2" id="KW-0808">Transferase</keyword>
<evidence type="ECO:0000259" key="1">
    <source>
        <dbReference type="PROSITE" id="PS50878"/>
    </source>
</evidence>
<reference evidence="2" key="1">
    <citation type="journal article" date="2018" name="Genome Biol.">
        <title>SKESA: strategic k-mer extension for scrupulous assemblies.</title>
        <authorList>
            <person name="Souvorov A."/>
            <person name="Agarwala R."/>
            <person name="Lipman D.J."/>
        </authorList>
    </citation>
    <scope>NUCLEOTIDE SEQUENCE</scope>
    <source>
        <strain evidence="2">BCW_2874</strain>
    </source>
</reference>
<reference evidence="2" key="2">
    <citation type="submission" date="2018-07" db="EMBL/GenBank/DDBJ databases">
        <authorList>
            <consortium name="NCBI Pathogen Detection Project"/>
        </authorList>
    </citation>
    <scope>NUCLEOTIDE SEQUENCE</scope>
    <source>
        <strain evidence="2">BCW_2874</strain>
    </source>
</reference>
<accession>A0A3Z5WJW4</accession>
<dbReference type="PROSITE" id="PS50878">
    <property type="entry name" value="RT_POL"/>
    <property type="match status" value="1"/>
</dbReference>
<organism evidence="2">
    <name type="scientific">Salmonella enterica I</name>
    <dbReference type="NCBI Taxonomy" id="59201"/>
    <lineage>
        <taxon>Bacteria</taxon>
        <taxon>Pseudomonadati</taxon>
        <taxon>Pseudomonadota</taxon>
        <taxon>Gammaproteobacteria</taxon>
        <taxon>Enterobacterales</taxon>
        <taxon>Enterobacteriaceae</taxon>
        <taxon>Salmonella</taxon>
    </lineage>
</organism>
<name>A0A3Z5WJW4_SALET</name>
<dbReference type="EMBL" id="DAATWU010000016">
    <property type="protein sequence ID" value="HAF0453023.1"/>
    <property type="molecule type" value="Genomic_DNA"/>
</dbReference>
<dbReference type="SUPFAM" id="SSF56672">
    <property type="entry name" value="DNA/RNA polymerases"/>
    <property type="match status" value="1"/>
</dbReference>
<dbReference type="Pfam" id="PF00078">
    <property type="entry name" value="RVT_1"/>
    <property type="match status" value="1"/>
</dbReference>
<dbReference type="AlphaFoldDB" id="A0A3Z5WJW4"/>
<gene>
    <name evidence="2" type="ORF">G9C40_003291</name>
</gene>
<dbReference type="InterPro" id="IPR043502">
    <property type="entry name" value="DNA/RNA_pol_sf"/>
</dbReference>
<feature type="domain" description="Reverse transcriptase" evidence="1">
    <location>
        <begin position="1"/>
        <end position="266"/>
    </location>
</feature>
<proteinExistence type="predicted"/>
<dbReference type="GO" id="GO:0003964">
    <property type="term" value="F:RNA-directed DNA polymerase activity"/>
    <property type="evidence" value="ECO:0007669"/>
    <property type="project" value="UniProtKB-KW"/>
</dbReference>
<comment type="caution">
    <text evidence="2">The sequence shown here is derived from an EMBL/GenBank/DDBJ whole genome shotgun (WGS) entry which is preliminary data.</text>
</comment>
<dbReference type="CDD" id="cd01646">
    <property type="entry name" value="RT_Bac_retron_I"/>
    <property type="match status" value="1"/>
</dbReference>
<keyword evidence="2" id="KW-0695">RNA-directed DNA polymerase</keyword>
<keyword evidence="2" id="KW-0548">Nucleotidyltransferase</keyword>
<dbReference type="InterPro" id="IPR000477">
    <property type="entry name" value="RT_dom"/>
</dbReference>
<evidence type="ECO:0000313" key="2">
    <source>
        <dbReference type="EMBL" id="HAF0453023.1"/>
    </source>
</evidence>
<sequence length="459" mass="52754">MGYKKACDFDNVNYILQTNKDGHYCWRPFELIHPAIYVHLVHKITEDEAWHLLLGRFGEFQSNTKIVCASLPRESEEDGVSDKAKTVSGWWRDVEQESINKSLQFKYLFSTDIANFYPSIYTHSIPWAIYTKEEAKAARGAGRNLGDQIDYALRQMRWGQTNGIPQGSALMDFIAEIVLGYADELLGQKLESENINDYHIIRYRDDYRIFTNSKEDAEAIARHLTVILQGLGLQLNASKTSLTEDLVLGSMKPDKQEALMVFGKSVNATTIQKTLLKLVIFSRKYKNSGQLEAYLAKVNKRLERMSSIKEEVRPIVSIISDLMINNPRTFSSCALVLSNVLKFVDDDEEKLELLKQIKDKFKPILGTGILDIWLQRISYHINRDIEYKETLCSIVSGVHDRPHEHVWSSEWISDNNFKNNIMATSFVDDDKLQACEPIIQEEEVTLFPYDSDVDEEDLE</sequence>